<sequence length="80" mass="8576">MTDPSLVAQTITISHNVAIAAASAFVFAGFMLGYAIGWHQRRSQPAPDACSDYHIGGPLELGQPPAVRDSAEDRVRRSHS</sequence>
<dbReference type="EMBL" id="AP012279">
    <property type="protein sequence ID" value="BAL77055.1"/>
    <property type="molecule type" value="Genomic_DNA"/>
</dbReference>
<evidence type="ECO:0000256" key="1">
    <source>
        <dbReference type="SAM" id="MobiDB-lite"/>
    </source>
</evidence>
<evidence type="ECO:0000313" key="4">
    <source>
        <dbReference type="Proteomes" id="UP000007886"/>
    </source>
</evidence>
<feature type="region of interest" description="Disordered" evidence="1">
    <location>
        <begin position="43"/>
        <end position="80"/>
    </location>
</feature>
<name>A0AAI8MF27_9BRAD</name>
<protein>
    <submittedName>
        <fullName evidence="3">ABC transporter</fullName>
    </submittedName>
</protein>
<dbReference type="KEGG" id="brs:S23_38600"/>
<accession>A0AAI8MF27</accession>
<reference evidence="3 4" key="1">
    <citation type="journal article" date="2012" name="Microbes Environ.">
        <title>Complete genome sequence of Bradyrhizobium sp. S23321: insights into symbiosis evolution in soil oligotrophs.</title>
        <authorList>
            <person name="Okubo T."/>
            <person name="Tsukui T."/>
            <person name="Maita H."/>
            <person name="Okamoto S."/>
            <person name="Oshima K."/>
            <person name="Fujisawa T."/>
            <person name="Saito A."/>
            <person name="Futamata H."/>
            <person name="Hattori R."/>
            <person name="Shimomura Y."/>
            <person name="Haruta S."/>
            <person name="Morimoto S."/>
            <person name="Wang Y."/>
            <person name="Sakai Y."/>
            <person name="Hattori M."/>
            <person name="Aizawa S."/>
            <person name="Nagashima K.V.P."/>
            <person name="Masuda S."/>
            <person name="Hattori T."/>
            <person name="Yamashita A."/>
            <person name="Bao Z."/>
            <person name="Hayatsu M."/>
            <person name="Kajiya-Kanegae H."/>
            <person name="Yoshinaga I."/>
            <person name="Sakamoto K."/>
            <person name="Toyota K."/>
            <person name="Nakao M."/>
            <person name="Kohara M."/>
            <person name="Anda M."/>
            <person name="Niwa R."/>
            <person name="Jung-Hwan P."/>
            <person name="Sameshima-Saito R."/>
            <person name="Tokuda S."/>
            <person name="Yamamoto S."/>
            <person name="Yamamoto S."/>
            <person name="Yokoyama T."/>
            <person name="Akutsu T."/>
            <person name="Nakamura Y."/>
            <person name="Nakahira-Yanaka Y."/>
            <person name="Takada Hoshino Y."/>
            <person name="Hirakawa H."/>
            <person name="Mitsui H."/>
            <person name="Terasawa K."/>
            <person name="Itakura M."/>
            <person name="Sato S."/>
            <person name="Ikeda-Ohtsubo W."/>
            <person name="Sakakura N."/>
            <person name="Kaminuma E."/>
            <person name="Minamisawa K."/>
        </authorList>
    </citation>
    <scope>NUCLEOTIDE SEQUENCE [LARGE SCALE GENOMIC DNA]</scope>
    <source>
        <strain evidence="3 4">S23321</strain>
    </source>
</reference>
<dbReference type="AlphaFoldDB" id="A0AAI8MF27"/>
<dbReference type="RefSeq" id="WP_015686342.1">
    <property type="nucleotide sequence ID" value="NC_017082.1"/>
</dbReference>
<keyword evidence="4" id="KW-1185">Reference proteome</keyword>
<dbReference type="Proteomes" id="UP000007886">
    <property type="component" value="Chromosome"/>
</dbReference>
<feature type="compositionally biased region" description="Basic and acidic residues" evidence="1">
    <location>
        <begin position="69"/>
        <end position="80"/>
    </location>
</feature>
<feature type="transmembrane region" description="Helical" evidence="2">
    <location>
        <begin position="12"/>
        <end position="36"/>
    </location>
</feature>
<gene>
    <name evidence="3" type="ORF">S23_38600</name>
</gene>
<keyword evidence="2" id="KW-1133">Transmembrane helix</keyword>
<keyword evidence="2" id="KW-0472">Membrane</keyword>
<proteinExistence type="predicted"/>
<keyword evidence="2" id="KW-0812">Transmembrane</keyword>
<evidence type="ECO:0000256" key="2">
    <source>
        <dbReference type="SAM" id="Phobius"/>
    </source>
</evidence>
<organism evidence="3 4">
    <name type="scientific">Bradyrhizobium cosmicum</name>
    <dbReference type="NCBI Taxonomy" id="1404864"/>
    <lineage>
        <taxon>Bacteria</taxon>
        <taxon>Pseudomonadati</taxon>
        <taxon>Pseudomonadota</taxon>
        <taxon>Alphaproteobacteria</taxon>
        <taxon>Hyphomicrobiales</taxon>
        <taxon>Nitrobacteraceae</taxon>
        <taxon>Bradyrhizobium</taxon>
    </lineage>
</organism>
<evidence type="ECO:0000313" key="3">
    <source>
        <dbReference type="EMBL" id="BAL77055.1"/>
    </source>
</evidence>